<organism evidence="1">
    <name type="scientific">gut metagenome</name>
    <dbReference type="NCBI Taxonomy" id="749906"/>
    <lineage>
        <taxon>unclassified sequences</taxon>
        <taxon>metagenomes</taxon>
        <taxon>organismal metagenomes</taxon>
    </lineage>
</organism>
<proteinExistence type="predicted"/>
<protein>
    <submittedName>
        <fullName evidence="1">Uncharacterized protein</fullName>
    </submittedName>
</protein>
<dbReference type="AlphaFoldDB" id="J9BPF8"/>
<dbReference type="EMBL" id="AMCI01009445">
    <property type="protein sequence ID" value="EJW89475.1"/>
    <property type="molecule type" value="Genomic_DNA"/>
</dbReference>
<sequence>LYDSMILVTNATPTTINTEK</sequence>
<name>J9BPF8_9ZZZZ</name>
<comment type="caution">
    <text evidence="1">The sequence shown here is derived from an EMBL/GenBank/DDBJ whole genome shotgun (WGS) entry which is preliminary data.</text>
</comment>
<gene>
    <name evidence="1" type="ORF">EVA_22417</name>
</gene>
<evidence type="ECO:0000313" key="1">
    <source>
        <dbReference type="EMBL" id="EJW89475.1"/>
    </source>
</evidence>
<reference evidence="1" key="1">
    <citation type="journal article" date="2012" name="PLoS ONE">
        <title>Gene sets for utilization of primary and secondary nutrition supplies in the distal gut of endangered iberian lynx.</title>
        <authorList>
            <person name="Alcaide M."/>
            <person name="Messina E."/>
            <person name="Richter M."/>
            <person name="Bargiela R."/>
            <person name="Peplies J."/>
            <person name="Huws S.A."/>
            <person name="Newbold C.J."/>
            <person name="Golyshin P.N."/>
            <person name="Simon M.A."/>
            <person name="Lopez G."/>
            <person name="Yakimov M.M."/>
            <person name="Ferrer M."/>
        </authorList>
    </citation>
    <scope>NUCLEOTIDE SEQUENCE</scope>
</reference>
<accession>J9BPF8</accession>
<feature type="non-terminal residue" evidence="1">
    <location>
        <position position="1"/>
    </location>
</feature>